<proteinExistence type="predicted"/>
<dbReference type="STRING" id="151549.A0A4C1ZN89"/>
<name>A0A4C1ZN89_EUMVA</name>
<protein>
    <submittedName>
        <fullName evidence="2">Probable RNA-directed DNA polymerase from transposon X-element</fullName>
    </submittedName>
</protein>
<feature type="domain" description="Reverse transcriptase" evidence="1">
    <location>
        <begin position="27"/>
        <end position="99"/>
    </location>
</feature>
<dbReference type="AlphaFoldDB" id="A0A4C1ZN89"/>
<accession>A0A4C1ZN89</accession>
<keyword evidence="3" id="KW-1185">Reference proteome</keyword>
<keyword evidence="2" id="KW-0548">Nucleotidyltransferase</keyword>
<evidence type="ECO:0000313" key="3">
    <source>
        <dbReference type="Proteomes" id="UP000299102"/>
    </source>
</evidence>
<keyword evidence="2" id="KW-0695">RNA-directed DNA polymerase</keyword>
<dbReference type="EMBL" id="BGZK01001905">
    <property type="protein sequence ID" value="GBP88087.1"/>
    <property type="molecule type" value="Genomic_DNA"/>
</dbReference>
<sequence>MEKRFFKCNKLYHYGVVGRSLALLEFYLRGRIQRIDINGERSSETTVNMGVPQCSVLGPFLFLVYMNDLPHLVKDGHGIALFADDTSLLSKINGEQPAFHAVNSTISERVERLSIDILLLN</sequence>
<gene>
    <name evidence="2" type="ORF">EVAR_10548_1</name>
</gene>
<comment type="caution">
    <text evidence="2">The sequence shown here is derived from an EMBL/GenBank/DDBJ whole genome shotgun (WGS) entry which is preliminary data.</text>
</comment>
<evidence type="ECO:0000259" key="1">
    <source>
        <dbReference type="Pfam" id="PF00078"/>
    </source>
</evidence>
<keyword evidence="2" id="KW-0808">Transferase</keyword>
<reference evidence="2 3" key="1">
    <citation type="journal article" date="2019" name="Commun. Biol.">
        <title>The bagworm genome reveals a unique fibroin gene that provides high tensile strength.</title>
        <authorList>
            <person name="Kono N."/>
            <person name="Nakamura H."/>
            <person name="Ohtoshi R."/>
            <person name="Tomita M."/>
            <person name="Numata K."/>
            <person name="Arakawa K."/>
        </authorList>
    </citation>
    <scope>NUCLEOTIDE SEQUENCE [LARGE SCALE GENOMIC DNA]</scope>
</reference>
<dbReference type="InterPro" id="IPR000477">
    <property type="entry name" value="RT_dom"/>
</dbReference>
<dbReference type="Proteomes" id="UP000299102">
    <property type="component" value="Unassembled WGS sequence"/>
</dbReference>
<dbReference type="Pfam" id="PF00078">
    <property type="entry name" value="RVT_1"/>
    <property type="match status" value="1"/>
</dbReference>
<organism evidence="2 3">
    <name type="scientific">Eumeta variegata</name>
    <name type="common">Bagworm moth</name>
    <name type="synonym">Eumeta japonica</name>
    <dbReference type="NCBI Taxonomy" id="151549"/>
    <lineage>
        <taxon>Eukaryota</taxon>
        <taxon>Metazoa</taxon>
        <taxon>Ecdysozoa</taxon>
        <taxon>Arthropoda</taxon>
        <taxon>Hexapoda</taxon>
        <taxon>Insecta</taxon>
        <taxon>Pterygota</taxon>
        <taxon>Neoptera</taxon>
        <taxon>Endopterygota</taxon>
        <taxon>Lepidoptera</taxon>
        <taxon>Glossata</taxon>
        <taxon>Ditrysia</taxon>
        <taxon>Tineoidea</taxon>
        <taxon>Psychidae</taxon>
        <taxon>Oiketicinae</taxon>
        <taxon>Eumeta</taxon>
    </lineage>
</organism>
<evidence type="ECO:0000313" key="2">
    <source>
        <dbReference type="EMBL" id="GBP88087.1"/>
    </source>
</evidence>
<dbReference type="OrthoDB" id="6781286at2759"/>
<dbReference type="PANTHER" id="PTHR33332">
    <property type="entry name" value="REVERSE TRANSCRIPTASE DOMAIN-CONTAINING PROTEIN"/>
    <property type="match status" value="1"/>
</dbReference>
<dbReference type="GO" id="GO:0003964">
    <property type="term" value="F:RNA-directed DNA polymerase activity"/>
    <property type="evidence" value="ECO:0007669"/>
    <property type="project" value="UniProtKB-KW"/>
</dbReference>